<dbReference type="EMBL" id="JBGMEL010000005">
    <property type="protein sequence ID" value="MFA0790147.1"/>
    <property type="molecule type" value="Genomic_DNA"/>
</dbReference>
<feature type="domain" description="DUF7673" evidence="1">
    <location>
        <begin position="8"/>
        <end position="90"/>
    </location>
</feature>
<keyword evidence="3" id="KW-1185">Reference proteome</keyword>
<dbReference type="Pfam" id="PF24720">
    <property type="entry name" value="DUF7673"/>
    <property type="match status" value="1"/>
</dbReference>
<gene>
    <name evidence="2" type="ORF">ACCI51_06280</name>
</gene>
<dbReference type="RefSeq" id="WP_371842988.1">
    <property type="nucleotide sequence ID" value="NZ_JBGMEL010000005.1"/>
</dbReference>
<name>A0ABV4NL83_9GAMM</name>
<accession>A0ABV4NL83</accession>
<evidence type="ECO:0000259" key="1">
    <source>
        <dbReference type="Pfam" id="PF24720"/>
    </source>
</evidence>
<reference evidence="2 3" key="1">
    <citation type="submission" date="2024-08" db="EMBL/GenBank/DDBJ databases">
        <authorList>
            <person name="Ishaq N."/>
        </authorList>
    </citation>
    <scope>NUCLEOTIDE SEQUENCE [LARGE SCALE GENOMIC DNA]</scope>
    <source>
        <strain evidence="2 3">JCM 30400</strain>
    </source>
</reference>
<organism evidence="2 3">
    <name type="scientific">Microbulbifer echini</name>
    <dbReference type="NCBI Taxonomy" id="1529067"/>
    <lineage>
        <taxon>Bacteria</taxon>
        <taxon>Pseudomonadati</taxon>
        <taxon>Pseudomonadota</taxon>
        <taxon>Gammaproteobacteria</taxon>
        <taxon>Cellvibrionales</taxon>
        <taxon>Microbulbiferaceae</taxon>
        <taxon>Microbulbifer</taxon>
    </lineage>
</organism>
<proteinExistence type="predicted"/>
<protein>
    <recommendedName>
        <fullName evidence="1">DUF7673 domain-containing protein</fullName>
    </recommendedName>
</protein>
<comment type="caution">
    <text evidence="2">The sequence shown here is derived from an EMBL/GenBank/DDBJ whole genome shotgun (WGS) entry which is preliminary data.</text>
</comment>
<dbReference type="InterPro" id="IPR056090">
    <property type="entry name" value="DUF7673"/>
</dbReference>
<sequence length="100" mass="11118">MNTFSPTQSVETLLHVANRNSGASEVAAQVLLSAWNSRDFAVPVASLSLLDGDNYEHAINVMNLRYHGRAPQSVIADGEKKLNALYREWNHLEIQRKEAA</sequence>
<evidence type="ECO:0000313" key="3">
    <source>
        <dbReference type="Proteomes" id="UP001569414"/>
    </source>
</evidence>
<dbReference type="Proteomes" id="UP001569414">
    <property type="component" value="Unassembled WGS sequence"/>
</dbReference>
<evidence type="ECO:0000313" key="2">
    <source>
        <dbReference type="EMBL" id="MFA0790147.1"/>
    </source>
</evidence>